<dbReference type="EMBL" id="CARXXK010000004">
    <property type="protein sequence ID" value="CAI6366292.1"/>
    <property type="molecule type" value="Genomic_DNA"/>
</dbReference>
<dbReference type="AlphaFoldDB" id="A0AAV0XDY5"/>
<reference evidence="1 2" key="1">
    <citation type="submission" date="2023-01" db="EMBL/GenBank/DDBJ databases">
        <authorList>
            <person name="Whitehead M."/>
        </authorList>
    </citation>
    <scope>NUCLEOTIDE SEQUENCE [LARGE SCALE GENOMIC DNA]</scope>
</reference>
<sequence>MQTMSAIRSHSLLLYSESPSCVKCGSNHNTVNCVKSLELCAKCALCSGAHTANYKGCPSLTKFLNTYHQNSHLKTTPPVPPLVPSKLVLPVTVVPPSAHTRYKEKNPGPRHTQKQLQATQTINLFQKFYLSLLRN</sequence>
<organism evidence="1 2">
    <name type="scientific">Macrosiphum euphorbiae</name>
    <name type="common">potato aphid</name>
    <dbReference type="NCBI Taxonomy" id="13131"/>
    <lineage>
        <taxon>Eukaryota</taxon>
        <taxon>Metazoa</taxon>
        <taxon>Ecdysozoa</taxon>
        <taxon>Arthropoda</taxon>
        <taxon>Hexapoda</taxon>
        <taxon>Insecta</taxon>
        <taxon>Pterygota</taxon>
        <taxon>Neoptera</taxon>
        <taxon>Paraneoptera</taxon>
        <taxon>Hemiptera</taxon>
        <taxon>Sternorrhyncha</taxon>
        <taxon>Aphidomorpha</taxon>
        <taxon>Aphidoidea</taxon>
        <taxon>Aphididae</taxon>
        <taxon>Macrosiphini</taxon>
        <taxon>Macrosiphum</taxon>
    </lineage>
</organism>
<proteinExistence type="predicted"/>
<name>A0AAV0XDY5_9HEMI</name>
<protein>
    <submittedName>
        <fullName evidence="1">Uncharacterized protein</fullName>
    </submittedName>
</protein>
<evidence type="ECO:0000313" key="1">
    <source>
        <dbReference type="EMBL" id="CAI6366292.1"/>
    </source>
</evidence>
<dbReference type="Proteomes" id="UP001160148">
    <property type="component" value="Unassembled WGS sequence"/>
</dbReference>
<evidence type="ECO:0000313" key="2">
    <source>
        <dbReference type="Proteomes" id="UP001160148"/>
    </source>
</evidence>
<accession>A0AAV0XDY5</accession>
<comment type="caution">
    <text evidence="1">The sequence shown here is derived from an EMBL/GenBank/DDBJ whole genome shotgun (WGS) entry which is preliminary data.</text>
</comment>
<gene>
    <name evidence="1" type="ORF">MEUPH1_LOCUS20894</name>
</gene>
<keyword evidence="2" id="KW-1185">Reference proteome</keyword>